<comment type="caution">
    <text evidence="1">The sequence shown here is derived from an EMBL/GenBank/DDBJ whole genome shotgun (WGS) entry which is preliminary data.</text>
</comment>
<dbReference type="AlphaFoldDB" id="A0A645A7D7"/>
<accession>A0A645A7D7</accession>
<reference evidence="1" key="1">
    <citation type="submission" date="2019-08" db="EMBL/GenBank/DDBJ databases">
        <authorList>
            <person name="Kucharzyk K."/>
            <person name="Murdoch R.W."/>
            <person name="Higgins S."/>
            <person name="Loffler F."/>
        </authorList>
    </citation>
    <scope>NUCLEOTIDE SEQUENCE</scope>
</reference>
<organism evidence="1">
    <name type="scientific">bioreactor metagenome</name>
    <dbReference type="NCBI Taxonomy" id="1076179"/>
    <lineage>
        <taxon>unclassified sequences</taxon>
        <taxon>metagenomes</taxon>
        <taxon>ecological metagenomes</taxon>
    </lineage>
</organism>
<gene>
    <name evidence="1" type="ORF">SDC9_95704</name>
</gene>
<name>A0A645A7D7_9ZZZZ</name>
<protein>
    <submittedName>
        <fullName evidence="1">Uncharacterized protein</fullName>
    </submittedName>
</protein>
<proteinExistence type="predicted"/>
<evidence type="ECO:0000313" key="1">
    <source>
        <dbReference type="EMBL" id="MPM48977.1"/>
    </source>
</evidence>
<sequence length="120" mass="12871">MRQPERLIDDRTAAEASWNLRAADPAAALGIQVVRVDGVAIPPDHRALAVRAVSGLAVRVLDVAGVDVVQPFLLRDRPGACQRPAGRARQVAHPVVRMEGGEMQWDVGTQLGHDPPAHLP</sequence>
<dbReference type="EMBL" id="VSSQ01012332">
    <property type="protein sequence ID" value="MPM48977.1"/>
    <property type="molecule type" value="Genomic_DNA"/>
</dbReference>